<keyword evidence="4" id="KW-1185">Reference proteome</keyword>
<feature type="compositionally biased region" description="Basic and acidic residues" evidence="1">
    <location>
        <begin position="364"/>
        <end position="373"/>
    </location>
</feature>
<feature type="compositionally biased region" description="Polar residues" evidence="1">
    <location>
        <begin position="99"/>
        <end position="117"/>
    </location>
</feature>
<dbReference type="EMBL" id="KN848690">
    <property type="protein sequence ID" value="KIR79117.1"/>
    <property type="molecule type" value="Genomic_DNA"/>
</dbReference>
<dbReference type="Gene3D" id="1.20.5.170">
    <property type="match status" value="1"/>
</dbReference>
<dbReference type="SMART" id="SM00338">
    <property type="entry name" value="BRLZ"/>
    <property type="match status" value="1"/>
</dbReference>
<dbReference type="InterPro" id="IPR046347">
    <property type="entry name" value="bZIP_sf"/>
</dbReference>
<dbReference type="PROSITE" id="PS50217">
    <property type="entry name" value="BZIP"/>
    <property type="match status" value="1"/>
</dbReference>
<evidence type="ECO:0000259" key="2">
    <source>
        <dbReference type="PROSITE" id="PS50217"/>
    </source>
</evidence>
<reference evidence="3 4" key="1">
    <citation type="submission" date="2015-01" db="EMBL/GenBank/DDBJ databases">
        <title>The Genome Sequence of Cryptococcus gattii EJB2.</title>
        <authorList>
            <consortium name="The Broad Institute Genomics Platform"/>
            <person name="Cuomo C."/>
            <person name="Litvintseva A."/>
            <person name="Chen Y."/>
            <person name="Heitman J."/>
            <person name="Sun S."/>
            <person name="Springer D."/>
            <person name="Dromer F."/>
            <person name="Young S."/>
            <person name="Zeng Q."/>
            <person name="Gargeya S."/>
            <person name="Abouelleil A."/>
            <person name="Alvarado L."/>
            <person name="Chapman S.B."/>
            <person name="Gainer-Dewar J."/>
            <person name="Goldberg J."/>
            <person name="Griggs A."/>
            <person name="Gujja S."/>
            <person name="Hansen M."/>
            <person name="Howarth C."/>
            <person name="Imamovic A."/>
            <person name="Larimer J."/>
            <person name="Murphy C."/>
            <person name="Naylor J."/>
            <person name="Pearson M."/>
            <person name="Priest M."/>
            <person name="Roberts A."/>
            <person name="Saif S."/>
            <person name="Shea T."/>
            <person name="Sykes S."/>
            <person name="Wortman J."/>
            <person name="Nusbaum C."/>
            <person name="Birren B."/>
        </authorList>
    </citation>
    <scope>NUCLEOTIDE SEQUENCE [LARGE SCALE GENOMIC DNA]</scope>
    <source>
        <strain evidence="3 4">EJB2</strain>
    </source>
</reference>
<accession>A0ABR5BTZ8</accession>
<protein>
    <recommendedName>
        <fullName evidence="2">BZIP domain-containing protein</fullName>
    </recommendedName>
</protein>
<evidence type="ECO:0000313" key="3">
    <source>
        <dbReference type="EMBL" id="KIR79117.1"/>
    </source>
</evidence>
<sequence>MSAIDYHDILRQADEVFPSDLDHAASIEQQQDREQMVTLEDDHIDGQHHRSQDMEGEGEFVVMEDQHHMDHSQEVQHIQEQVMEHQTLQSHQQQEDLHGQSQNHVQTQSPTGPSTSGRIKGLTAAEKKERQRAQNRKAAEKSRNKKKGEQMALELSVANMQEENQRLRAKLQTLLASRPPDSPVEPASSSVDPLLSPSSTSIIPAPVTGTGIDYMYIAKLQNELTSAKTILFERCLEHSRLKKGNQDFVEDPQRSLKLDMVSNLTKVVGLQAEMAGLQTVLGHLNIEKGGLEQQREKVEKEVNGNKVVRDAIAVARRIAEQENAQRALQAQNVERAASVPHIPLENEHQSALPESTQQTPEGDDGNRDGAGVDKALLDIRGWIDAAVKGWDQNLPESQEKEGSS</sequence>
<feature type="domain" description="BZIP" evidence="2">
    <location>
        <begin position="125"/>
        <end position="174"/>
    </location>
</feature>
<dbReference type="PROSITE" id="PS00036">
    <property type="entry name" value="BZIP_BASIC"/>
    <property type="match status" value="1"/>
</dbReference>
<feature type="compositionally biased region" description="Basic and acidic residues" evidence="1">
    <location>
        <begin position="125"/>
        <end position="142"/>
    </location>
</feature>
<evidence type="ECO:0000256" key="1">
    <source>
        <dbReference type="SAM" id="MobiDB-lite"/>
    </source>
</evidence>
<evidence type="ECO:0000313" key="4">
    <source>
        <dbReference type="Proteomes" id="UP000054272"/>
    </source>
</evidence>
<feature type="region of interest" description="Disordered" evidence="1">
    <location>
        <begin position="344"/>
        <end position="373"/>
    </location>
</feature>
<name>A0ABR5BTZ8_9TREE</name>
<dbReference type="Proteomes" id="UP000054272">
    <property type="component" value="Unassembled WGS sequence"/>
</dbReference>
<feature type="region of interest" description="Disordered" evidence="1">
    <location>
        <begin position="177"/>
        <end position="196"/>
    </location>
</feature>
<proteinExistence type="predicted"/>
<dbReference type="Pfam" id="PF00170">
    <property type="entry name" value="bZIP_1"/>
    <property type="match status" value="1"/>
</dbReference>
<dbReference type="SUPFAM" id="SSF57959">
    <property type="entry name" value="Leucine zipper domain"/>
    <property type="match status" value="1"/>
</dbReference>
<dbReference type="InterPro" id="IPR004827">
    <property type="entry name" value="bZIP"/>
</dbReference>
<feature type="region of interest" description="Disordered" evidence="1">
    <location>
        <begin position="85"/>
        <end position="150"/>
    </location>
</feature>
<gene>
    <name evidence="3" type="ORF">I306_03871</name>
</gene>
<organism evidence="3 4">
    <name type="scientific">Cryptococcus gattii EJB2</name>
    <dbReference type="NCBI Taxonomy" id="1296103"/>
    <lineage>
        <taxon>Eukaryota</taxon>
        <taxon>Fungi</taxon>
        <taxon>Dikarya</taxon>
        <taxon>Basidiomycota</taxon>
        <taxon>Agaricomycotina</taxon>
        <taxon>Tremellomycetes</taxon>
        <taxon>Tremellales</taxon>
        <taxon>Cryptococcaceae</taxon>
        <taxon>Cryptococcus</taxon>
        <taxon>Cryptococcus gattii species complex</taxon>
    </lineage>
</organism>